<dbReference type="PROSITE" id="PS50862">
    <property type="entry name" value="AA_TRNA_LIGASE_II"/>
    <property type="match status" value="1"/>
</dbReference>
<dbReference type="GO" id="GO:0006432">
    <property type="term" value="P:phenylalanyl-tRNA aminoacylation"/>
    <property type="evidence" value="ECO:0007669"/>
    <property type="project" value="InterPro"/>
</dbReference>
<comment type="subunit">
    <text evidence="4">Tetramer of two alpha and two beta subunits.</text>
</comment>
<keyword evidence="19" id="KW-1185">Reference proteome</keyword>
<feature type="domain" description="Aminoacyl-transfer RNA synthetases class-II family profile" evidence="17">
    <location>
        <begin position="114"/>
        <end position="335"/>
    </location>
</feature>
<dbReference type="InterPro" id="IPR022911">
    <property type="entry name" value="Phe_tRNA_ligase_alpha1_bac"/>
</dbReference>
<evidence type="ECO:0000256" key="15">
    <source>
        <dbReference type="ARBA" id="ARBA00030612"/>
    </source>
</evidence>
<dbReference type="PANTHER" id="PTHR11538:SF41">
    <property type="entry name" value="PHENYLALANINE--TRNA LIGASE, MITOCHONDRIAL"/>
    <property type="match status" value="1"/>
</dbReference>
<evidence type="ECO:0000259" key="17">
    <source>
        <dbReference type="PROSITE" id="PS50862"/>
    </source>
</evidence>
<dbReference type="PANTHER" id="PTHR11538">
    <property type="entry name" value="PHENYLALANYL-TRNA SYNTHETASE"/>
    <property type="match status" value="1"/>
</dbReference>
<dbReference type="RefSeq" id="WP_239682422.1">
    <property type="nucleotide sequence ID" value="NZ_JPSQ01000022.1"/>
</dbReference>
<dbReference type="Pfam" id="PF02912">
    <property type="entry name" value="Phe_tRNA-synt_N"/>
    <property type="match status" value="1"/>
</dbReference>
<dbReference type="InterPro" id="IPR006195">
    <property type="entry name" value="aa-tRNA-synth_II"/>
</dbReference>
<evidence type="ECO:0000256" key="9">
    <source>
        <dbReference type="ARBA" id="ARBA00022723"/>
    </source>
</evidence>
<gene>
    <name evidence="18" type="primary">pheS</name>
    <name evidence="18" type="ORF">AlmWB_01480</name>
</gene>
<dbReference type="Gene3D" id="3.30.930.10">
    <property type="entry name" value="Bira Bifunctional Protein, Domain 2"/>
    <property type="match status" value="1"/>
</dbReference>
<dbReference type="Pfam" id="PF01409">
    <property type="entry name" value="tRNA-synt_2d"/>
    <property type="match status" value="1"/>
</dbReference>
<comment type="caution">
    <text evidence="18">The sequence shown here is derived from an EMBL/GenBank/DDBJ whole genome shotgun (WGS) entry which is preliminary data.</text>
</comment>
<evidence type="ECO:0000256" key="16">
    <source>
        <dbReference type="ARBA" id="ARBA00049255"/>
    </source>
</evidence>
<evidence type="ECO:0000256" key="3">
    <source>
        <dbReference type="ARBA" id="ARBA00010207"/>
    </source>
</evidence>
<dbReference type="SUPFAM" id="SSF55681">
    <property type="entry name" value="Class II aaRS and biotin synthetases"/>
    <property type="match status" value="1"/>
</dbReference>
<dbReference type="CDD" id="cd00496">
    <property type="entry name" value="PheRS_alpha_core"/>
    <property type="match status" value="1"/>
</dbReference>
<dbReference type="GO" id="GO:0046872">
    <property type="term" value="F:metal ion binding"/>
    <property type="evidence" value="ECO:0007669"/>
    <property type="project" value="UniProtKB-KW"/>
</dbReference>
<evidence type="ECO:0000313" key="19">
    <source>
        <dbReference type="Proteomes" id="UP000037086"/>
    </source>
</evidence>
<sequence length="342" mass="40162">KNLKNQLLEKLEKAEQIEALTKLEVEYLGRNGLFNTLFKDLKKFDATLLEKKTLGQKINFYKHDIETIIQKKKLLCEKLLLESKIKKEEIDITLPSLQFPKGYLHPLNQTIEKIENFFLGLGYFICNDTELVSDLYNFEMLNMDKDHPARDMQDSFYLDEQNLLRTHTSSAQIKAMLNHNKHSSSRVPLKMISSGKVYRRDRDNETHSHQFTQLEGFVVDYKISLIDLKNIIISLINYLFGSEQKLRFRPSYFPFTKPSLEVDLFFEDKKENQKYYLEIMGAGLIHPQVLINGGFNPRTHNGFAFGLGIERITMLLYGIKDIRNFYNNDLRFLNQFTNSQTY</sequence>
<dbReference type="InterPro" id="IPR004188">
    <property type="entry name" value="Phe-tRNA_ligase_II_N"/>
</dbReference>
<evidence type="ECO:0000256" key="5">
    <source>
        <dbReference type="ARBA" id="ARBA00012814"/>
    </source>
</evidence>
<keyword evidence="7" id="KW-0963">Cytoplasm</keyword>
<evidence type="ECO:0000256" key="11">
    <source>
        <dbReference type="ARBA" id="ARBA00022840"/>
    </source>
</evidence>
<evidence type="ECO:0000256" key="14">
    <source>
        <dbReference type="ARBA" id="ARBA00023146"/>
    </source>
</evidence>
<comment type="catalytic activity">
    <reaction evidence="16">
        <text>tRNA(Phe) + L-phenylalanine + ATP = L-phenylalanyl-tRNA(Phe) + AMP + diphosphate + H(+)</text>
        <dbReference type="Rhea" id="RHEA:19413"/>
        <dbReference type="Rhea" id="RHEA-COMP:9668"/>
        <dbReference type="Rhea" id="RHEA-COMP:9699"/>
        <dbReference type="ChEBI" id="CHEBI:15378"/>
        <dbReference type="ChEBI" id="CHEBI:30616"/>
        <dbReference type="ChEBI" id="CHEBI:33019"/>
        <dbReference type="ChEBI" id="CHEBI:58095"/>
        <dbReference type="ChEBI" id="CHEBI:78442"/>
        <dbReference type="ChEBI" id="CHEBI:78531"/>
        <dbReference type="ChEBI" id="CHEBI:456215"/>
        <dbReference type="EC" id="6.1.1.20"/>
    </reaction>
</comment>
<evidence type="ECO:0000313" key="18">
    <source>
        <dbReference type="EMBL" id="KND62657.1"/>
    </source>
</evidence>
<keyword evidence="10" id="KW-0547">Nucleotide-binding</keyword>
<comment type="subcellular location">
    <subcellularLocation>
        <location evidence="2">Cytoplasm</location>
    </subcellularLocation>
</comment>
<dbReference type="HAMAP" id="MF_00281">
    <property type="entry name" value="Phe_tRNA_synth_alpha1"/>
    <property type="match status" value="1"/>
</dbReference>
<keyword evidence="14 18" id="KW-0030">Aminoacyl-tRNA synthetase</keyword>
<keyword evidence="12" id="KW-0460">Magnesium</keyword>
<protein>
    <recommendedName>
        <fullName evidence="6">Phenylalanine--tRNA ligase alpha subunit</fullName>
        <ecNumber evidence="5">6.1.1.20</ecNumber>
    </recommendedName>
    <alternativeName>
        <fullName evidence="15">Phenylalanyl-tRNA synthetase alpha subunit</fullName>
    </alternativeName>
</protein>
<proteinExistence type="inferred from homology"/>
<name>A0A0L0MJ34_9MOLU</name>
<comment type="cofactor">
    <cofactor evidence="1">
        <name>Mg(2+)</name>
        <dbReference type="ChEBI" id="CHEBI:18420"/>
    </cofactor>
</comment>
<reference evidence="18 19" key="1">
    <citation type="journal article" date="2015" name="BMC Microbiol.">
        <title>'Candidatus Phytoplasma phoenicium' associated with almond witches'-broom disease: from draft genome to genetic diversity among strain populations.</title>
        <authorList>
            <person name="Quaglino F."/>
            <person name="Kube M."/>
            <person name="Jawhari M."/>
            <person name="Abou-Jawdah Y."/>
            <person name="Siewert C."/>
            <person name="Choueiri E."/>
            <person name="Sobh H."/>
            <person name="Casati P."/>
            <person name="Tedeschi R."/>
            <person name="Molino Lova M."/>
            <person name="Alma A."/>
            <person name="Bianco P.A."/>
        </authorList>
    </citation>
    <scope>NUCLEOTIDE SEQUENCE [LARGE SCALE GENOMIC DNA]</scope>
    <source>
        <strain evidence="18 19">SA213</strain>
    </source>
</reference>
<keyword evidence="9" id="KW-0479">Metal-binding</keyword>
<dbReference type="InterPro" id="IPR010978">
    <property type="entry name" value="tRNA-bd_arm"/>
</dbReference>
<evidence type="ECO:0000256" key="10">
    <source>
        <dbReference type="ARBA" id="ARBA00022741"/>
    </source>
</evidence>
<feature type="non-terminal residue" evidence="18">
    <location>
        <position position="1"/>
    </location>
</feature>
<dbReference type="InterPro" id="IPR002319">
    <property type="entry name" value="Phenylalanyl-tRNA_Synthase"/>
</dbReference>
<dbReference type="GO" id="GO:0000049">
    <property type="term" value="F:tRNA binding"/>
    <property type="evidence" value="ECO:0007669"/>
    <property type="project" value="InterPro"/>
</dbReference>
<dbReference type="PATRIC" id="fig|198422.3.peg.100"/>
<evidence type="ECO:0000256" key="6">
    <source>
        <dbReference type="ARBA" id="ARBA00015409"/>
    </source>
</evidence>
<keyword evidence="8" id="KW-0436">Ligase</keyword>
<evidence type="ECO:0000256" key="1">
    <source>
        <dbReference type="ARBA" id="ARBA00001946"/>
    </source>
</evidence>
<dbReference type="GO" id="GO:0005524">
    <property type="term" value="F:ATP binding"/>
    <property type="evidence" value="ECO:0007669"/>
    <property type="project" value="UniProtKB-KW"/>
</dbReference>
<evidence type="ECO:0000256" key="7">
    <source>
        <dbReference type="ARBA" id="ARBA00022490"/>
    </source>
</evidence>
<dbReference type="EC" id="6.1.1.20" evidence="5"/>
<evidence type="ECO:0000256" key="13">
    <source>
        <dbReference type="ARBA" id="ARBA00022917"/>
    </source>
</evidence>
<evidence type="ECO:0000256" key="12">
    <source>
        <dbReference type="ARBA" id="ARBA00022842"/>
    </source>
</evidence>
<dbReference type="AlphaFoldDB" id="A0A0L0MJ34"/>
<evidence type="ECO:0000256" key="4">
    <source>
        <dbReference type="ARBA" id="ARBA00011209"/>
    </source>
</evidence>
<dbReference type="Proteomes" id="UP000037086">
    <property type="component" value="Unassembled WGS sequence"/>
</dbReference>
<keyword evidence="11" id="KW-0067">ATP-binding</keyword>
<dbReference type="GO" id="GO:0005737">
    <property type="term" value="C:cytoplasm"/>
    <property type="evidence" value="ECO:0007669"/>
    <property type="project" value="UniProtKB-SubCell"/>
</dbReference>
<comment type="similarity">
    <text evidence="3">Belongs to the class-II aminoacyl-tRNA synthetase family. Phe-tRNA synthetase alpha subunit type 1 subfamily.</text>
</comment>
<accession>A0A0L0MJ34</accession>
<organism evidence="18 19">
    <name type="scientific">Candidatus Phytoplasma phoenicium</name>
    <dbReference type="NCBI Taxonomy" id="198422"/>
    <lineage>
        <taxon>Bacteria</taxon>
        <taxon>Bacillati</taxon>
        <taxon>Mycoplasmatota</taxon>
        <taxon>Mollicutes</taxon>
        <taxon>Acholeplasmatales</taxon>
        <taxon>Acholeplasmataceae</taxon>
        <taxon>Candidatus Phytoplasma</taxon>
        <taxon>16SrIX (Pigeon pea witches'-broom group)</taxon>
    </lineage>
</organism>
<evidence type="ECO:0000256" key="2">
    <source>
        <dbReference type="ARBA" id="ARBA00004496"/>
    </source>
</evidence>
<dbReference type="NCBIfam" id="TIGR00468">
    <property type="entry name" value="pheS"/>
    <property type="match status" value="1"/>
</dbReference>
<dbReference type="GO" id="GO:0004826">
    <property type="term" value="F:phenylalanine-tRNA ligase activity"/>
    <property type="evidence" value="ECO:0007669"/>
    <property type="project" value="UniProtKB-EC"/>
</dbReference>
<dbReference type="SUPFAM" id="SSF46589">
    <property type="entry name" value="tRNA-binding arm"/>
    <property type="match status" value="1"/>
</dbReference>
<evidence type="ECO:0000256" key="8">
    <source>
        <dbReference type="ARBA" id="ARBA00022598"/>
    </source>
</evidence>
<dbReference type="EMBL" id="JPSQ01000022">
    <property type="protein sequence ID" value="KND62657.1"/>
    <property type="molecule type" value="Genomic_DNA"/>
</dbReference>
<dbReference type="InterPro" id="IPR004529">
    <property type="entry name" value="Phe-tRNA-synth_IIc_asu"/>
</dbReference>
<keyword evidence="13" id="KW-0648">Protein biosynthesis</keyword>
<dbReference type="InterPro" id="IPR045864">
    <property type="entry name" value="aa-tRNA-synth_II/BPL/LPL"/>
</dbReference>